<dbReference type="Gene3D" id="3.40.50.1820">
    <property type="entry name" value="alpha/beta hydrolase"/>
    <property type="match status" value="1"/>
</dbReference>
<accession>A0A9W8QFE0</accession>
<organism evidence="13 14">
    <name type="scientific">Akanthomyces muscarius</name>
    <name type="common">Entomopathogenic fungus</name>
    <name type="synonym">Lecanicillium muscarium</name>
    <dbReference type="NCBI Taxonomy" id="2231603"/>
    <lineage>
        <taxon>Eukaryota</taxon>
        <taxon>Fungi</taxon>
        <taxon>Dikarya</taxon>
        <taxon>Ascomycota</taxon>
        <taxon>Pezizomycotina</taxon>
        <taxon>Sordariomycetes</taxon>
        <taxon>Hypocreomycetidae</taxon>
        <taxon>Hypocreales</taxon>
        <taxon>Cordycipitaceae</taxon>
        <taxon>Akanthomyces</taxon>
    </lineage>
</organism>
<keyword evidence="4" id="KW-0719">Serine esterase</keyword>
<dbReference type="InterPro" id="IPR011150">
    <property type="entry name" value="Cutinase_monf"/>
</dbReference>
<evidence type="ECO:0000256" key="12">
    <source>
        <dbReference type="SAM" id="SignalP"/>
    </source>
</evidence>
<dbReference type="EMBL" id="JAJHUN010000007">
    <property type="protein sequence ID" value="KAJ4155154.1"/>
    <property type="molecule type" value="Genomic_DNA"/>
</dbReference>
<evidence type="ECO:0000256" key="10">
    <source>
        <dbReference type="ARBA" id="ARBA00034045"/>
    </source>
</evidence>
<dbReference type="InterPro" id="IPR029058">
    <property type="entry name" value="AB_hydrolase_fold"/>
</dbReference>
<evidence type="ECO:0000256" key="8">
    <source>
        <dbReference type="ARBA" id="ARBA00023026"/>
    </source>
</evidence>
<dbReference type="GO" id="GO:0005576">
    <property type="term" value="C:extracellular region"/>
    <property type="evidence" value="ECO:0007669"/>
    <property type="project" value="UniProtKB-SubCell"/>
</dbReference>
<feature type="signal peptide" evidence="12">
    <location>
        <begin position="1"/>
        <end position="19"/>
    </location>
</feature>
<evidence type="ECO:0000256" key="1">
    <source>
        <dbReference type="ARBA" id="ARBA00004613"/>
    </source>
</evidence>
<dbReference type="InterPro" id="IPR000675">
    <property type="entry name" value="Cutinase/axe"/>
</dbReference>
<evidence type="ECO:0000313" key="13">
    <source>
        <dbReference type="EMBL" id="KAJ4155154.1"/>
    </source>
</evidence>
<evidence type="ECO:0000256" key="6">
    <source>
        <dbReference type="ARBA" id="ARBA00022729"/>
    </source>
</evidence>
<dbReference type="RefSeq" id="XP_056055278.1">
    <property type="nucleotide sequence ID" value="XM_056198316.1"/>
</dbReference>
<gene>
    <name evidence="13" type="ORF">LMH87_000411</name>
</gene>
<name>A0A9W8QFE0_AKAMU</name>
<dbReference type="Pfam" id="PF01083">
    <property type="entry name" value="Cutinase"/>
    <property type="match status" value="1"/>
</dbReference>
<evidence type="ECO:0000256" key="11">
    <source>
        <dbReference type="PIRSR" id="PIRSR611150-2"/>
    </source>
</evidence>
<evidence type="ECO:0000256" key="7">
    <source>
        <dbReference type="ARBA" id="ARBA00022801"/>
    </source>
</evidence>
<dbReference type="SUPFAM" id="SSF53474">
    <property type="entry name" value="alpha/beta-Hydrolases"/>
    <property type="match status" value="1"/>
</dbReference>
<evidence type="ECO:0000256" key="2">
    <source>
        <dbReference type="ARBA" id="ARBA00007534"/>
    </source>
</evidence>
<feature type="disulfide bond" evidence="11">
    <location>
        <begin position="39"/>
        <end position="118"/>
    </location>
</feature>
<keyword evidence="5" id="KW-0964">Secreted</keyword>
<keyword evidence="14" id="KW-1185">Reference proteome</keyword>
<dbReference type="PANTHER" id="PTHR48250">
    <property type="entry name" value="CUTINASE 2-RELATED"/>
    <property type="match status" value="1"/>
</dbReference>
<dbReference type="SMART" id="SM01110">
    <property type="entry name" value="Cutinase"/>
    <property type="match status" value="1"/>
</dbReference>
<comment type="similarity">
    <text evidence="2">Belongs to the cutinase family.</text>
</comment>
<evidence type="ECO:0000256" key="4">
    <source>
        <dbReference type="ARBA" id="ARBA00022487"/>
    </source>
</evidence>
<reference evidence="13" key="1">
    <citation type="journal article" date="2023" name="Access Microbiol">
        <title>De-novo genome assembly for Akanthomyces muscarius, a biocontrol agent of insect agricultural pests.</title>
        <authorList>
            <person name="Erdos Z."/>
            <person name="Studholme D.J."/>
            <person name="Raymond B."/>
            <person name="Sharma M."/>
        </authorList>
    </citation>
    <scope>NUCLEOTIDE SEQUENCE</scope>
    <source>
        <strain evidence="13">Ve6</strain>
    </source>
</reference>
<keyword evidence="6 12" id="KW-0732">Signal</keyword>
<evidence type="ECO:0000313" key="14">
    <source>
        <dbReference type="Proteomes" id="UP001144673"/>
    </source>
</evidence>
<dbReference type="GeneID" id="80887570"/>
<protein>
    <recommendedName>
        <fullName evidence="3">cutinase</fullName>
        <ecNumber evidence="3">3.1.1.74</ecNumber>
    </recommendedName>
</protein>
<dbReference type="EC" id="3.1.1.74" evidence="3"/>
<comment type="subcellular location">
    <subcellularLocation>
        <location evidence="1">Secreted</location>
    </subcellularLocation>
</comment>
<dbReference type="AlphaFoldDB" id="A0A9W8QFE0"/>
<comment type="caution">
    <text evidence="13">The sequence shown here is derived from an EMBL/GenBank/DDBJ whole genome shotgun (WGS) entry which is preliminary data.</text>
</comment>
<evidence type="ECO:0000256" key="9">
    <source>
        <dbReference type="ARBA" id="ARBA00023157"/>
    </source>
</evidence>
<dbReference type="KEGG" id="amus:LMH87_000411"/>
<keyword evidence="8" id="KW-0843">Virulence</keyword>
<dbReference type="GO" id="GO:0050525">
    <property type="term" value="F:cutinase activity"/>
    <property type="evidence" value="ECO:0007669"/>
    <property type="project" value="UniProtKB-EC"/>
</dbReference>
<dbReference type="PANTHER" id="PTHR48250:SF3">
    <property type="entry name" value="CUTINASE 1-RELATED"/>
    <property type="match status" value="1"/>
</dbReference>
<dbReference type="GO" id="GO:0016052">
    <property type="term" value="P:carbohydrate catabolic process"/>
    <property type="evidence" value="ECO:0007669"/>
    <property type="project" value="TreeGrafter"/>
</dbReference>
<dbReference type="Proteomes" id="UP001144673">
    <property type="component" value="Chromosome 6"/>
</dbReference>
<feature type="chain" id="PRO_5040842834" description="cutinase" evidence="12">
    <location>
        <begin position="20"/>
        <end position="295"/>
    </location>
</feature>
<comment type="catalytic activity">
    <reaction evidence="10">
        <text>cutin + H2O = cutin monomers.</text>
        <dbReference type="EC" id="3.1.1.74"/>
    </reaction>
</comment>
<evidence type="ECO:0000256" key="3">
    <source>
        <dbReference type="ARBA" id="ARBA00013095"/>
    </source>
</evidence>
<keyword evidence="9 11" id="KW-1015">Disulfide bond</keyword>
<keyword evidence="7" id="KW-0378">Hydrolase</keyword>
<proteinExistence type="inferred from homology"/>
<sequence>MHSIATLTSVLAVAASTHGSPLAGRQSNDVANDWDGLSCAELAVIFARGTFDSGNIGPWVGQPFREALYSKIGSDKLAFQGVDPQDYPANLDGYIEDGGPESCAVSLGKAVERYSARCPSAKIVVSGWSQGALCAHKSLDASKALVNEHARSQVIALTTFGDPISVWSDSTNFPAPPRNARLLSYCEANIPDPLCTNPLERWPHSPQAFIDKLEAMWRDFSDADLNGAQETAIGDLIVQLTSQAKSKIGKLGKDILAGHIRHWMLTPQHFLYGLGPHPMTEQAAEDIARAFQQSK</sequence>
<evidence type="ECO:0000256" key="5">
    <source>
        <dbReference type="ARBA" id="ARBA00022525"/>
    </source>
</evidence>